<dbReference type="PANTHER" id="PTHR36445">
    <property type="entry name" value="GTP CYCLOHYDROLASE MPTA"/>
    <property type="match status" value="1"/>
</dbReference>
<keyword evidence="1 2" id="KW-0378">Hydrolase</keyword>
<reference evidence="2" key="2">
    <citation type="journal article" date="2014" name="ISME J.">
        <title>Microbial stratification in low pH oxic and suboxic macroscopic growths along an acid mine drainage.</title>
        <authorList>
            <person name="Mendez-Garcia C."/>
            <person name="Mesa V."/>
            <person name="Sprenger R.R."/>
            <person name="Richter M."/>
            <person name="Diez M.S."/>
            <person name="Solano J."/>
            <person name="Bargiela R."/>
            <person name="Golyshina O.V."/>
            <person name="Manteca A."/>
            <person name="Ramos J.L."/>
            <person name="Gallego J.R."/>
            <person name="Llorente I."/>
            <person name="Martins Dos Santos V.A."/>
            <person name="Jensen O.N."/>
            <person name="Pelaez A.I."/>
            <person name="Sanchez J."/>
            <person name="Ferrer M."/>
        </authorList>
    </citation>
    <scope>NUCLEOTIDE SEQUENCE</scope>
</reference>
<dbReference type="Gene3D" id="3.10.270.10">
    <property type="entry name" value="Urate Oxidase"/>
    <property type="match status" value="1"/>
</dbReference>
<dbReference type="GO" id="GO:0003934">
    <property type="term" value="F:GTP cyclohydrolase I activity"/>
    <property type="evidence" value="ECO:0007669"/>
    <property type="project" value="InterPro"/>
</dbReference>
<reference evidence="2" key="1">
    <citation type="submission" date="2013-08" db="EMBL/GenBank/DDBJ databases">
        <authorList>
            <person name="Mendez C."/>
            <person name="Richter M."/>
            <person name="Ferrer M."/>
            <person name="Sanchez J."/>
        </authorList>
    </citation>
    <scope>NUCLEOTIDE SEQUENCE</scope>
</reference>
<gene>
    <name evidence="2" type="ORF">B1B_00867</name>
</gene>
<feature type="non-terminal residue" evidence="2">
    <location>
        <position position="1"/>
    </location>
</feature>
<organism evidence="2">
    <name type="scientific">mine drainage metagenome</name>
    <dbReference type="NCBI Taxonomy" id="410659"/>
    <lineage>
        <taxon>unclassified sequences</taxon>
        <taxon>metagenomes</taxon>
        <taxon>ecological metagenomes</taxon>
    </lineage>
</organism>
<accession>T1CAC8</accession>
<evidence type="ECO:0000313" key="2">
    <source>
        <dbReference type="EMBL" id="EQD78173.1"/>
    </source>
</evidence>
<protein>
    <submittedName>
        <fullName evidence="2">GTP cyclohydrolase</fullName>
    </submittedName>
</protein>
<sequence>LSSVLSPDAEADLLSGIHSDPLFVEDVVRRIARSIGEIDMLKDGDRVVIKCRSMESIHPHDLLAEIDSELGKLRKN</sequence>
<name>T1CAC8_9ZZZZ</name>
<comment type="caution">
    <text evidence="2">The sequence shown here is derived from an EMBL/GenBank/DDBJ whole genome shotgun (WGS) entry which is preliminary data.</text>
</comment>
<proteinExistence type="predicted"/>
<dbReference type="EMBL" id="AUZY01000633">
    <property type="protein sequence ID" value="EQD78173.1"/>
    <property type="molecule type" value="Genomic_DNA"/>
</dbReference>
<dbReference type="PANTHER" id="PTHR36445:SF1">
    <property type="entry name" value="GTP CYCLOHYDROLASE MPTA"/>
    <property type="match status" value="1"/>
</dbReference>
<dbReference type="InterPro" id="IPR003801">
    <property type="entry name" value="GTP_cyclohydrolase_FolE2/MptA"/>
</dbReference>
<dbReference type="Pfam" id="PF02649">
    <property type="entry name" value="GCHY-1"/>
    <property type="match status" value="1"/>
</dbReference>
<dbReference type="AlphaFoldDB" id="T1CAC8"/>
<evidence type="ECO:0000256" key="1">
    <source>
        <dbReference type="ARBA" id="ARBA00022801"/>
    </source>
</evidence>